<gene>
    <name evidence="1" type="ORF">BV22DRAFT_861346</name>
</gene>
<sequence length="105" mass="11633">MADGFTGVTGELEGHLTMFVRPRPWAIRWCRLFSRFSAALIVTVTYGHKVTIRDGLLVGRIQEIAGVLAIELTPERATMFAVPTLQYLPAWFPATRTPSIASWGA</sequence>
<accession>A0ACB8B167</accession>
<proteinExistence type="predicted"/>
<keyword evidence="2" id="KW-1185">Reference proteome</keyword>
<protein>
    <submittedName>
        <fullName evidence="1">Uncharacterized protein</fullName>
    </submittedName>
</protein>
<evidence type="ECO:0000313" key="2">
    <source>
        <dbReference type="Proteomes" id="UP000790709"/>
    </source>
</evidence>
<dbReference type="Proteomes" id="UP000790709">
    <property type="component" value="Unassembled WGS sequence"/>
</dbReference>
<name>A0ACB8B167_9AGAM</name>
<evidence type="ECO:0000313" key="1">
    <source>
        <dbReference type="EMBL" id="KAH7919420.1"/>
    </source>
</evidence>
<organism evidence="1 2">
    <name type="scientific">Leucogyrophana mollusca</name>
    <dbReference type="NCBI Taxonomy" id="85980"/>
    <lineage>
        <taxon>Eukaryota</taxon>
        <taxon>Fungi</taxon>
        <taxon>Dikarya</taxon>
        <taxon>Basidiomycota</taxon>
        <taxon>Agaricomycotina</taxon>
        <taxon>Agaricomycetes</taxon>
        <taxon>Agaricomycetidae</taxon>
        <taxon>Boletales</taxon>
        <taxon>Boletales incertae sedis</taxon>
        <taxon>Leucogyrophana</taxon>
    </lineage>
</organism>
<comment type="caution">
    <text evidence="1">The sequence shown here is derived from an EMBL/GenBank/DDBJ whole genome shotgun (WGS) entry which is preliminary data.</text>
</comment>
<dbReference type="EMBL" id="MU266662">
    <property type="protein sequence ID" value="KAH7919420.1"/>
    <property type="molecule type" value="Genomic_DNA"/>
</dbReference>
<reference evidence="1" key="1">
    <citation type="journal article" date="2021" name="New Phytol.">
        <title>Evolutionary innovations through gain and loss of genes in the ectomycorrhizal Boletales.</title>
        <authorList>
            <person name="Wu G."/>
            <person name="Miyauchi S."/>
            <person name="Morin E."/>
            <person name="Kuo A."/>
            <person name="Drula E."/>
            <person name="Varga T."/>
            <person name="Kohler A."/>
            <person name="Feng B."/>
            <person name="Cao Y."/>
            <person name="Lipzen A."/>
            <person name="Daum C."/>
            <person name="Hundley H."/>
            <person name="Pangilinan J."/>
            <person name="Johnson J."/>
            <person name="Barry K."/>
            <person name="LaButti K."/>
            <person name="Ng V."/>
            <person name="Ahrendt S."/>
            <person name="Min B."/>
            <person name="Choi I.G."/>
            <person name="Park H."/>
            <person name="Plett J.M."/>
            <person name="Magnuson J."/>
            <person name="Spatafora J.W."/>
            <person name="Nagy L.G."/>
            <person name="Henrissat B."/>
            <person name="Grigoriev I.V."/>
            <person name="Yang Z.L."/>
            <person name="Xu J."/>
            <person name="Martin F.M."/>
        </authorList>
    </citation>
    <scope>NUCLEOTIDE SEQUENCE</scope>
    <source>
        <strain evidence="1">KUC20120723A-06</strain>
    </source>
</reference>